<dbReference type="CDD" id="cd07721">
    <property type="entry name" value="yflN-like_MBL-fold"/>
    <property type="match status" value="1"/>
</dbReference>
<dbReference type="EMBL" id="CCSD01000089">
    <property type="protein sequence ID" value="CDZ90823.1"/>
    <property type="molecule type" value="Genomic_DNA"/>
</dbReference>
<dbReference type="InterPro" id="IPR004378">
    <property type="entry name" value="F420H2_quin_Rdtase"/>
</dbReference>
<dbReference type="PANTHER" id="PTHR42951">
    <property type="entry name" value="METALLO-BETA-LACTAMASE DOMAIN-CONTAINING"/>
    <property type="match status" value="1"/>
</dbReference>
<dbReference type="Pfam" id="PF00753">
    <property type="entry name" value="Lactamase_B"/>
    <property type="match status" value="1"/>
</dbReference>
<accession>A0A098BQ54</accession>
<dbReference type="SMART" id="SM00849">
    <property type="entry name" value="Lactamase_B"/>
    <property type="match status" value="1"/>
</dbReference>
<evidence type="ECO:0000313" key="1">
    <source>
        <dbReference type="EMBL" id="CDZ90823.1"/>
    </source>
</evidence>
<dbReference type="eggNOG" id="COG0491">
    <property type="taxonomic scope" value="Bacteria"/>
</dbReference>
<sequence length="440" mass="47646">MTSRTGPHRIAPGVHLLRAGRTAAAPNVYLLGSAARWVLVDAAWSGSAEIVTAAAESLFGRGTKPAAIVLTHIHPDHCGAAGALARTWRVPVYVHPAELPMAAGRYLPEFTMPLDRWVVAPLMRLLPRRTRARIEHAGDITDVVRPLEPGGAVPGLPDWQWVHTPGHTPGHVAYLRRSDGVLITGDATVTVDLNSVTGVLTGRQRLAGPPRYTTWSRPAAVRSVAALAALQPQMLAPGHGLPLTTGTAGALHHLARQLDRPRTGRLRRLRSAVAAPRYGGAGRYRPPPPVYARLQWLGHALTRLRLSPRNVVTLEVPGRRSGVVRRTNLLLLDHDGEQYLLSLAGQSQWARNVRAAAGRALLVRGRRRRAVTLVEVPVPGRADILRAYLLRGGREPGHRKIAREADMYFGLAGAPTRAELAAVASRYPVFRVTDTASQQS</sequence>
<dbReference type="InterPro" id="IPR036866">
    <property type="entry name" value="RibonucZ/Hydroxyglut_hydro"/>
</dbReference>
<protein>
    <submittedName>
        <fullName evidence="1">Uncharacterized protein</fullName>
    </submittedName>
</protein>
<dbReference type="Gene3D" id="3.60.15.10">
    <property type="entry name" value="Ribonuclease Z/Hydroxyacylglutathione hydrolase-like"/>
    <property type="match status" value="1"/>
</dbReference>
<dbReference type="InterPro" id="IPR012349">
    <property type="entry name" value="Split_barrel_FMN-bd"/>
</dbReference>
<proteinExistence type="predicted"/>
<dbReference type="InterPro" id="IPR050855">
    <property type="entry name" value="NDM-1-like"/>
</dbReference>
<dbReference type="Pfam" id="PF04075">
    <property type="entry name" value="F420H2_quin_red"/>
    <property type="match status" value="1"/>
</dbReference>
<organism evidence="1 2">
    <name type="scientific">Rhodococcus ruber</name>
    <dbReference type="NCBI Taxonomy" id="1830"/>
    <lineage>
        <taxon>Bacteria</taxon>
        <taxon>Bacillati</taxon>
        <taxon>Actinomycetota</taxon>
        <taxon>Actinomycetes</taxon>
        <taxon>Mycobacteriales</taxon>
        <taxon>Nocardiaceae</taxon>
        <taxon>Rhodococcus</taxon>
    </lineage>
</organism>
<reference evidence="1 2" key="1">
    <citation type="journal article" date="2014" name="Genome Announc.">
        <title>Draft Genome Sequence of Propane- and Butane-Oxidizing Actinobacterium Rhodococcus ruber IEGM 231.</title>
        <authorList>
            <person name="Ivshina I.B."/>
            <person name="Kuyukina M.S."/>
            <person name="Krivoruchko A.V."/>
            <person name="Barbe V."/>
            <person name="Fischer C."/>
        </authorList>
    </citation>
    <scope>NUCLEOTIDE SEQUENCE [LARGE SCALE GENOMIC DNA]</scope>
</reference>
<dbReference type="Proteomes" id="UP000042997">
    <property type="component" value="Unassembled WGS sequence"/>
</dbReference>
<gene>
    <name evidence="1" type="ORF">RHRU231_750170</name>
</gene>
<dbReference type="GeneID" id="66834299"/>
<dbReference type="SUPFAM" id="SSF56281">
    <property type="entry name" value="Metallo-hydrolase/oxidoreductase"/>
    <property type="match status" value="1"/>
</dbReference>
<dbReference type="AlphaFoldDB" id="A0A098BQ54"/>
<dbReference type="InterPro" id="IPR001279">
    <property type="entry name" value="Metallo-B-lactamas"/>
</dbReference>
<dbReference type="RefSeq" id="WP_017680613.1">
    <property type="nucleotide sequence ID" value="NZ_CP023714.1"/>
</dbReference>
<name>A0A098BQ54_9NOCA</name>
<dbReference type="OrthoDB" id="2971563at2"/>
<dbReference type="PANTHER" id="PTHR42951:SF17">
    <property type="entry name" value="METALLO-BETA-LACTAMASE DOMAIN-CONTAINING PROTEIN"/>
    <property type="match status" value="1"/>
</dbReference>
<dbReference type="GO" id="GO:0016491">
    <property type="term" value="F:oxidoreductase activity"/>
    <property type="evidence" value="ECO:0007669"/>
    <property type="project" value="InterPro"/>
</dbReference>
<evidence type="ECO:0000313" key="2">
    <source>
        <dbReference type="Proteomes" id="UP000042997"/>
    </source>
</evidence>
<dbReference type="Gene3D" id="2.30.110.10">
    <property type="entry name" value="Electron Transport, Fmn-binding Protein, Chain A"/>
    <property type="match status" value="1"/>
</dbReference>